<dbReference type="InterPro" id="IPR003399">
    <property type="entry name" value="Mce/MlaD"/>
</dbReference>
<evidence type="ECO:0000256" key="1">
    <source>
        <dbReference type="SAM" id="MobiDB-lite"/>
    </source>
</evidence>
<evidence type="ECO:0000313" key="5">
    <source>
        <dbReference type="EMBL" id="MBB5893721.1"/>
    </source>
</evidence>
<organism evidence="5 6">
    <name type="scientific">Kutzneria kofuensis</name>
    <dbReference type="NCBI Taxonomy" id="103725"/>
    <lineage>
        <taxon>Bacteria</taxon>
        <taxon>Bacillati</taxon>
        <taxon>Actinomycetota</taxon>
        <taxon>Actinomycetes</taxon>
        <taxon>Pseudonocardiales</taxon>
        <taxon>Pseudonocardiaceae</taxon>
        <taxon>Kutzneria</taxon>
    </lineage>
</organism>
<comment type="caution">
    <text evidence="5">The sequence shown here is derived from an EMBL/GenBank/DDBJ whole genome shotgun (WGS) entry which is preliminary data.</text>
</comment>
<feature type="domain" description="Mammalian cell entry C-terminal" evidence="4">
    <location>
        <begin position="117"/>
        <end position="327"/>
    </location>
</feature>
<dbReference type="EMBL" id="JACHIR010000001">
    <property type="protein sequence ID" value="MBB5893721.1"/>
    <property type="molecule type" value="Genomic_DNA"/>
</dbReference>
<dbReference type="Pfam" id="PF11887">
    <property type="entry name" value="Mce4_CUP1"/>
    <property type="match status" value="1"/>
</dbReference>
<feature type="domain" description="Mce/MlaD" evidence="3">
    <location>
        <begin position="34"/>
        <end position="109"/>
    </location>
</feature>
<dbReference type="InterPro" id="IPR005693">
    <property type="entry name" value="Mce"/>
</dbReference>
<evidence type="ECO:0000313" key="6">
    <source>
        <dbReference type="Proteomes" id="UP000585638"/>
    </source>
</evidence>
<dbReference type="InterPro" id="IPR052336">
    <property type="entry name" value="MlaD_Phospholipid_Transporter"/>
</dbReference>
<name>A0A7W9NIV8_9PSEU</name>
<dbReference type="AlphaFoldDB" id="A0A7W9NIV8"/>
<dbReference type="GO" id="GO:0051701">
    <property type="term" value="P:biological process involved in interaction with host"/>
    <property type="evidence" value="ECO:0007669"/>
    <property type="project" value="TreeGrafter"/>
</dbReference>
<dbReference type="RefSeq" id="WP_184865209.1">
    <property type="nucleotide sequence ID" value="NZ_BAAAWY010000030.1"/>
</dbReference>
<feature type="signal peptide" evidence="2">
    <location>
        <begin position="1"/>
        <end position="24"/>
    </location>
</feature>
<feature type="chain" id="PRO_5039707821" evidence="2">
    <location>
        <begin position="25"/>
        <end position="336"/>
    </location>
</feature>
<dbReference type="PANTHER" id="PTHR33371:SF19">
    <property type="entry name" value="MCE-FAMILY PROTEIN MCE4A"/>
    <property type="match status" value="1"/>
</dbReference>
<dbReference type="PANTHER" id="PTHR33371">
    <property type="entry name" value="INTERMEMBRANE PHOSPHOLIPID TRANSPORT SYSTEM BINDING PROTEIN MLAD-RELATED"/>
    <property type="match status" value="1"/>
</dbReference>
<evidence type="ECO:0000259" key="4">
    <source>
        <dbReference type="Pfam" id="PF11887"/>
    </source>
</evidence>
<feature type="region of interest" description="Disordered" evidence="1">
    <location>
        <begin position="312"/>
        <end position="336"/>
    </location>
</feature>
<accession>A0A7W9NIV8</accession>
<dbReference type="NCBIfam" id="TIGR00996">
    <property type="entry name" value="Mtu_fam_mce"/>
    <property type="match status" value="1"/>
</dbReference>
<evidence type="ECO:0000256" key="2">
    <source>
        <dbReference type="SAM" id="SignalP"/>
    </source>
</evidence>
<reference evidence="5 6" key="1">
    <citation type="submission" date="2020-08" db="EMBL/GenBank/DDBJ databases">
        <title>Sequencing the genomes of 1000 actinobacteria strains.</title>
        <authorList>
            <person name="Klenk H.-P."/>
        </authorList>
    </citation>
    <scope>NUCLEOTIDE SEQUENCE [LARGE SCALE GENOMIC DNA]</scope>
    <source>
        <strain evidence="5 6">DSM 43851</strain>
    </source>
</reference>
<protein>
    <submittedName>
        <fullName evidence="5">Phospholipid/cholesterol/gamma-HCH transport system substrate-binding protein</fullName>
    </submittedName>
</protein>
<proteinExistence type="predicted"/>
<dbReference type="InterPro" id="IPR024516">
    <property type="entry name" value="Mce_C"/>
</dbReference>
<keyword evidence="6" id="KW-1185">Reference proteome</keyword>
<dbReference type="Pfam" id="PF02470">
    <property type="entry name" value="MlaD"/>
    <property type="match status" value="1"/>
</dbReference>
<keyword evidence="2" id="KW-0732">Signal</keyword>
<sequence>MSRHTALGAAFVVAVLAASALVAAQFQGALDRVVPVTVLAGRAGLLMDRGAEVKILGVTVGTVRSVTPTTDGAELGVGLYPATADKVPADVTANVVPLTIFGAKYIELIRPHEPSPPIKAGAVIGGNRVAVEINETFEHVLGQLNAIEPSRFNLALTAVADALRGNGDELGELAENLDGYLGKINPSLPALRADLAKAPAVLDTYAAVVPDAIRVGDNLGATSDTLVSAQLTTFLLSLTKFGHQSADFLGGVGQPLTDALHISRPTAGLLANYAAMFPCLFQGLDLNRQLLSRNRDSGLHIDVTVGPGAKPYRYPQDLPEIRPGTGPSCHGMAAHR</sequence>
<dbReference type="GO" id="GO:0005576">
    <property type="term" value="C:extracellular region"/>
    <property type="evidence" value="ECO:0007669"/>
    <property type="project" value="TreeGrafter"/>
</dbReference>
<evidence type="ECO:0000259" key="3">
    <source>
        <dbReference type="Pfam" id="PF02470"/>
    </source>
</evidence>
<gene>
    <name evidence="5" type="ORF">BJ998_004917</name>
</gene>
<dbReference type="Proteomes" id="UP000585638">
    <property type="component" value="Unassembled WGS sequence"/>
</dbReference>